<evidence type="ECO:0000313" key="3">
    <source>
        <dbReference type="EMBL" id="KAJ0399512.1"/>
    </source>
</evidence>
<evidence type="ECO:0000256" key="1">
    <source>
        <dbReference type="SAM" id="Coils"/>
    </source>
</evidence>
<comment type="caution">
    <text evidence="3">The sequence shown here is derived from an EMBL/GenBank/DDBJ whole genome shotgun (WGS) entry which is preliminary data.</text>
</comment>
<evidence type="ECO:0000256" key="2">
    <source>
        <dbReference type="SAM" id="MobiDB-lite"/>
    </source>
</evidence>
<keyword evidence="1" id="KW-0175">Coiled coil</keyword>
<reference evidence="3" key="1">
    <citation type="submission" date="2021-12" db="EMBL/GenBank/DDBJ databases">
        <title>Prjna785345.</title>
        <authorList>
            <person name="Rujirawat T."/>
            <person name="Krajaejun T."/>
        </authorList>
    </citation>
    <scope>NUCLEOTIDE SEQUENCE</scope>
    <source>
        <strain evidence="3">Pi057C3</strain>
    </source>
</reference>
<accession>A0AAD5M045</accession>
<evidence type="ECO:0000313" key="4">
    <source>
        <dbReference type="Proteomes" id="UP001209570"/>
    </source>
</evidence>
<organism evidence="3 4">
    <name type="scientific">Pythium insidiosum</name>
    <name type="common">Pythiosis disease agent</name>
    <dbReference type="NCBI Taxonomy" id="114742"/>
    <lineage>
        <taxon>Eukaryota</taxon>
        <taxon>Sar</taxon>
        <taxon>Stramenopiles</taxon>
        <taxon>Oomycota</taxon>
        <taxon>Peronosporomycetes</taxon>
        <taxon>Pythiales</taxon>
        <taxon>Pythiaceae</taxon>
        <taxon>Pythium</taxon>
    </lineage>
</organism>
<feature type="region of interest" description="Disordered" evidence="2">
    <location>
        <begin position="62"/>
        <end position="138"/>
    </location>
</feature>
<dbReference type="EMBL" id="JAKCXM010000180">
    <property type="protein sequence ID" value="KAJ0399512.1"/>
    <property type="molecule type" value="Genomic_DNA"/>
</dbReference>
<dbReference type="Proteomes" id="UP001209570">
    <property type="component" value="Unassembled WGS sequence"/>
</dbReference>
<feature type="compositionally biased region" description="Low complexity" evidence="2">
    <location>
        <begin position="62"/>
        <end position="74"/>
    </location>
</feature>
<dbReference type="AlphaFoldDB" id="A0AAD5M045"/>
<keyword evidence="4" id="KW-1185">Reference proteome</keyword>
<name>A0AAD5M045_PYTIN</name>
<feature type="coiled-coil region" evidence="1">
    <location>
        <begin position="5"/>
        <end position="39"/>
    </location>
</feature>
<feature type="compositionally biased region" description="Basic and acidic residues" evidence="2">
    <location>
        <begin position="97"/>
        <end position="113"/>
    </location>
</feature>
<proteinExistence type="predicted"/>
<sequence>MAPSKAEWEAEREHLLEIIRKQEEEAARVAKRFKLLQKALVEQQVVLDQYQQALFAAGRATADPPAAPLPSTTPLFPPAPSHSLLQSDVTPPSRLIAEAKKPKPRPTEHRAVNTEHTGVPAAKPIGRALWLPPQGGTA</sequence>
<gene>
    <name evidence="3" type="ORF">P43SY_002177</name>
</gene>
<protein>
    <submittedName>
        <fullName evidence="3">Uncharacterized protein</fullName>
    </submittedName>
</protein>